<dbReference type="GO" id="GO:0004035">
    <property type="term" value="F:alkaline phosphatase activity"/>
    <property type="evidence" value="ECO:0007669"/>
    <property type="project" value="UniProtKB-EC"/>
</dbReference>
<feature type="domain" description="Glycosyl hydrolase family 13 catalytic" evidence="1">
    <location>
        <begin position="429"/>
        <end position="790"/>
    </location>
</feature>
<dbReference type="PANTHER" id="PTHR10357">
    <property type="entry name" value="ALPHA-AMYLASE FAMILY MEMBER"/>
    <property type="match status" value="1"/>
</dbReference>
<dbReference type="Pfam" id="PF18962">
    <property type="entry name" value="Por_Secre_tail"/>
    <property type="match status" value="1"/>
</dbReference>
<reference evidence="2" key="1">
    <citation type="submission" date="2018-06" db="EMBL/GenBank/DDBJ databases">
        <authorList>
            <person name="Zhirakovskaya E."/>
        </authorList>
    </citation>
    <scope>NUCLEOTIDE SEQUENCE</scope>
</reference>
<dbReference type="Gene3D" id="2.60.40.1180">
    <property type="entry name" value="Golgi alpha-mannosidase II"/>
    <property type="match status" value="1"/>
</dbReference>
<organism evidence="2">
    <name type="scientific">hydrothermal vent metagenome</name>
    <dbReference type="NCBI Taxonomy" id="652676"/>
    <lineage>
        <taxon>unclassified sequences</taxon>
        <taxon>metagenomes</taxon>
        <taxon>ecological metagenomes</taxon>
    </lineage>
</organism>
<dbReference type="InterPro" id="IPR006047">
    <property type="entry name" value="GH13_cat_dom"/>
</dbReference>
<dbReference type="SUPFAM" id="SSF51011">
    <property type="entry name" value="Glycosyl hydrolase domain"/>
    <property type="match status" value="1"/>
</dbReference>
<dbReference type="InterPro" id="IPR014756">
    <property type="entry name" value="Ig_E-set"/>
</dbReference>
<protein>
    <submittedName>
        <fullName evidence="2">Alkaline phosphatase</fullName>
        <ecNumber evidence="2">3.1.3.1</ecNumber>
    </submittedName>
</protein>
<dbReference type="AlphaFoldDB" id="A0A3B1D1G2"/>
<dbReference type="Gene3D" id="3.20.20.80">
    <property type="entry name" value="Glycosidases"/>
    <property type="match status" value="1"/>
</dbReference>
<name>A0A3B1D1G2_9ZZZZ</name>
<dbReference type="InterPro" id="IPR026444">
    <property type="entry name" value="Secre_tail"/>
</dbReference>
<sequence>MKPYIIIFLIGIFLSQFLLAQSDSVDVTFYYSTDDFPTNVYLPGEFNGWSLNSSSAMTQDPATGIWSRTVRLRVSGPFPLPAPNSIPGAYQYKFNSDGSWMQDPLNPRYNVNDNNNSYLYIKNPTINYLLPNSTPASGIIRTRFPEISAYIFPAKNSSVDTSSLKITIDEIEYTSIGRSYDSEKKLLSFIPTNPLPNGVHKLNIFAMSSTGSSNSDSTTFTVQGGLVQLLTMPSETWKTSWRLQGAIFDNNGEIDTTISVAQINRADSSWIVEVNNGLVDTTLYLHEGNNFFTLEAEINGVSEVSDSLNILHKINKTPTAKVSITQLGETLSLSASQSADPDSQQLSYLWGEDPSNPELLGITGQTAEEIQVSKPVTAGEYYVSLSVTDTDLNADSNRTFFVVDDDNFIVKVAEYEDNPEWLKNGRIYLLFFKAFTPAGTIKAAIPNLEYIKAMGFNIIWVLPITEIPGDVDNQINIGYNIIDFLKVESSLGTKEDYKEFVDTAHDLGIKVIQDITPNHTGKEHPFAKEAALNRDLSQYWNYYQTVSIPHNTNGLGECVTPEGIYYYCAFSDALLNYNWSDLDGRNYMIDVYKYWVSQFGVDGYRFDVYWGPHRRYGEDDMGIPVRTSLKHIKPDLLLLGEQEGTGPGTEVVYADQDGGLDAAYDWSLYWNGIRSFGFNSTSVNALHSKLANAGYYPGENAYYLRYLENQDEDRITYIFNSFEKTMPLATSIFMAPGLVQMLNGQEVGFGKGMGASGEPDLNDRRRGIIDWNFSGKELLTPHYQKLAQIRAQFTAFSQHRMDTNGDGNVDSQDKSDFDRLDTGNGIVYSFLRPYKDSNGLAIMNFSNEDQSVTIDLTNVNLEFSDDFSLTSSYWVNDLYNGSSTQVLGSDLAAFTVSLGTYGSAIYTISTQEEMVYLPTLPPIVKVEKELNSLPNSFELSQNYPNPFNPSTTIKYSIPSAASGFSLSNVTLKVYDILSREVATLVNEQQSPGNYEVTFNASNLTSGMYFYYIKAGEFRSVKKMILLK</sequence>
<evidence type="ECO:0000259" key="1">
    <source>
        <dbReference type="SMART" id="SM00642"/>
    </source>
</evidence>
<dbReference type="EC" id="3.1.3.1" evidence="2"/>
<proteinExistence type="predicted"/>
<gene>
    <name evidence="2" type="ORF">MNBD_IGNAVI01-1985</name>
</gene>
<evidence type="ECO:0000313" key="2">
    <source>
        <dbReference type="EMBL" id="VAX22567.1"/>
    </source>
</evidence>
<dbReference type="Gene3D" id="2.60.40.10">
    <property type="entry name" value="Immunoglobulins"/>
    <property type="match status" value="2"/>
</dbReference>
<dbReference type="SUPFAM" id="SSF81296">
    <property type="entry name" value="E set domains"/>
    <property type="match status" value="1"/>
</dbReference>
<dbReference type="SUPFAM" id="SSF51445">
    <property type="entry name" value="(Trans)glycosidases"/>
    <property type="match status" value="1"/>
</dbReference>
<dbReference type="InterPro" id="IPR013783">
    <property type="entry name" value="Ig-like_fold"/>
</dbReference>
<dbReference type="GO" id="GO:0005975">
    <property type="term" value="P:carbohydrate metabolic process"/>
    <property type="evidence" value="ECO:0007669"/>
    <property type="project" value="InterPro"/>
</dbReference>
<dbReference type="InterPro" id="IPR013780">
    <property type="entry name" value="Glyco_hydro_b"/>
</dbReference>
<keyword evidence="2" id="KW-0378">Hydrolase</keyword>
<dbReference type="Pfam" id="PF00128">
    <property type="entry name" value="Alpha-amylase"/>
    <property type="match status" value="1"/>
</dbReference>
<dbReference type="InterPro" id="IPR017853">
    <property type="entry name" value="GH"/>
</dbReference>
<accession>A0A3B1D1G2</accession>
<dbReference type="NCBIfam" id="TIGR04183">
    <property type="entry name" value="Por_Secre_tail"/>
    <property type="match status" value="1"/>
</dbReference>
<dbReference type="SMART" id="SM00642">
    <property type="entry name" value="Aamy"/>
    <property type="match status" value="1"/>
</dbReference>
<dbReference type="EMBL" id="UOGD01000231">
    <property type="protein sequence ID" value="VAX22567.1"/>
    <property type="molecule type" value="Genomic_DNA"/>
</dbReference>
<dbReference type="Gene3D" id="2.60.40.4070">
    <property type="match status" value="1"/>
</dbReference>
<dbReference type="Pfam" id="PF22352">
    <property type="entry name" value="K319L-like_PKD"/>
    <property type="match status" value="1"/>
</dbReference>